<name>A0A975GAP8_9THEO</name>
<dbReference type="PANTHER" id="PTHR47019">
    <property type="entry name" value="LIPID II FLIPPASE MURJ"/>
    <property type="match status" value="1"/>
</dbReference>
<accession>A0A975GAP8</accession>
<dbReference type="InterPro" id="IPR051050">
    <property type="entry name" value="Lipid_II_flippase_MurJ/MviN"/>
</dbReference>
<evidence type="ECO:0000313" key="10">
    <source>
        <dbReference type="EMBL" id="QSZ27699.1"/>
    </source>
</evidence>
<feature type="transmembrane region" description="Helical" evidence="8">
    <location>
        <begin position="409"/>
        <end position="428"/>
    </location>
</feature>
<evidence type="ECO:0000256" key="8">
    <source>
        <dbReference type="HAMAP-Rule" id="MF_02078"/>
    </source>
</evidence>
<keyword evidence="4 8" id="KW-0133">Cell shape</keyword>
<evidence type="ECO:0000256" key="7">
    <source>
        <dbReference type="ARBA" id="ARBA00023136"/>
    </source>
</evidence>
<evidence type="ECO:0000256" key="2">
    <source>
        <dbReference type="ARBA" id="ARBA00022475"/>
    </source>
</evidence>
<keyword evidence="6 8" id="KW-1133">Transmembrane helix</keyword>
<dbReference type="Proteomes" id="UP000671913">
    <property type="component" value="Chromosome"/>
</dbReference>
<dbReference type="PRINTS" id="PR01806">
    <property type="entry name" value="VIRFACTRMVIN"/>
</dbReference>
<feature type="transmembrane region" description="Helical" evidence="8">
    <location>
        <begin position="160"/>
        <end position="179"/>
    </location>
</feature>
<dbReference type="Pfam" id="PF03023">
    <property type="entry name" value="MurJ"/>
    <property type="match status" value="1"/>
</dbReference>
<keyword evidence="11" id="KW-1185">Reference proteome</keyword>
<dbReference type="NCBIfam" id="TIGR01695">
    <property type="entry name" value="murJ_mviN"/>
    <property type="match status" value="1"/>
</dbReference>
<comment type="pathway">
    <text evidence="8">Cell wall biogenesis; peptidoglycan biosynthesis.</text>
</comment>
<dbReference type="GO" id="GO:0009252">
    <property type="term" value="P:peptidoglycan biosynthetic process"/>
    <property type="evidence" value="ECO:0007669"/>
    <property type="project" value="UniProtKB-UniRule"/>
</dbReference>
<dbReference type="InterPro" id="IPR004268">
    <property type="entry name" value="MurJ"/>
</dbReference>
<dbReference type="PANTHER" id="PTHR47019:SF1">
    <property type="entry name" value="LIPID II FLIPPASE MURJ"/>
    <property type="match status" value="1"/>
</dbReference>
<protein>
    <recommendedName>
        <fullName evidence="8">Probable lipid II flippase MurJ</fullName>
    </recommendedName>
</protein>
<dbReference type="HAMAP" id="MF_02078">
    <property type="entry name" value="MurJ_MviN"/>
    <property type="match status" value="1"/>
</dbReference>
<feature type="transmembrane region" description="Helical" evidence="8">
    <location>
        <begin position="51"/>
        <end position="71"/>
    </location>
</feature>
<feature type="transmembrane region" description="Helical" evidence="8">
    <location>
        <begin position="91"/>
        <end position="112"/>
    </location>
</feature>
<keyword evidence="7 8" id="KW-0472">Membrane</keyword>
<keyword evidence="8 9" id="KW-0961">Cell wall biogenesis/degradation</keyword>
<keyword evidence="3 8" id="KW-0812">Transmembrane</keyword>
<comment type="similarity">
    <text evidence="8 9">Belongs to the MurJ/MviN family.</text>
</comment>
<evidence type="ECO:0000313" key="11">
    <source>
        <dbReference type="Proteomes" id="UP000671913"/>
    </source>
</evidence>
<feature type="transmembrane region" description="Helical" evidence="8">
    <location>
        <begin position="386"/>
        <end position="403"/>
    </location>
</feature>
<reference evidence="10" key="1">
    <citation type="submission" date="2020-08" db="EMBL/GenBank/DDBJ databases">
        <title>Genomic insights into the carbon and energy metabolism of the first obligate autotrophic acetogenic bacterium Aceticella autotrophica gen. nov., sp. nov.</title>
        <authorList>
            <person name="Toshchakov S.V."/>
            <person name="Elcheninov A.G."/>
            <person name="Kublanov I.V."/>
            <person name="Frolov E.N."/>
            <person name="Lebedinsky A.V."/>
        </authorList>
    </citation>
    <scope>NUCLEOTIDE SEQUENCE</scope>
    <source>
        <strain evidence="10">3443-3Ac</strain>
    </source>
</reference>
<evidence type="ECO:0000256" key="1">
    <source>
        <dbReference type="ARBA" id="ARBA00004651"/>
    </source>
</evidence>
<dbReference type="GO" id="GO:0034204">
    <property type="term" value="P:lipid translocation"/>
    <property type="evidence" value="ECO:0007669"/>
    <property type="project" value="TreeGrafter"/>
</dbReference>
<keyword evidence="5 8" id="KW-0573">Peptidoglycan synthesis</keyword>
<feature type="transmembrane region" description="Helical" evidence="8">
    <location>
        <begin position="12"/>
        <end position="31"/>
    </location>
</feature>
<feature type="transmembrane region" description="Helical" evidence="8">
    <location>
        <begin position="268"/>
        <end position="287"/>
    </location>
</feature>
<dbReference type="PIRSF" id="PIRSF002869">
    <property type="entry name" value="MviN"/>
    <property type="match status" value="1"/>
</dbReference>
<feature type="transmembrane region" description="Helical" evidence="8">
    <location>
        <begin position="308"/>
        <end position="327"/>
    </location>
</feature>
<evidence type="ECO:0000256" key="4">
    <source>
        <dbReference type="ARBA" id="ARBA00022960"/>
    </source>
</evidence>
<feature type="transmembrane region" description="Helical" evidence="8">
    <location>
        <begin position="228"/>
        <end position="248"/>
    </location>
</feature>
<evidence type="ECO:0000256" key="3">
    <source>
        <dbReference type="ARBA" id="ARBA00022692"/>
    </source>
</evidence>
<feature type="transmembrane region" description="Helical" evidence="8">
    <location>
        <begin position="347"/>
        <end position="365"/>
    </location>
</feature>
<dbReference type="RefSeq" id="WP_284680408.1">
    <property type="nucleotide sequence ID" value="NZ_CP060096.1"/>
</dbReference>
<keyword evidence="8 9" id="KW-0813">Transport</keyword>
<evidence type="ECO:0000256" key="6">
    <source>
        <dbReference type="ARBA" id="ARBA00022989"/>
    </source>
</evidence>
<evidence type="ECO:0000256" key="9">
    <source>
        <dbReference type="PIRNR" id="PIRNR002869"/>
    </source>
</evidence>
<comment type="function">
    <text evidence="8 9">Involved in peptidoglycan biosynthesis. Transports lipid-linked peptidoglycan precursors from the inner to the outer leaflet of the cytoplasmic membrane.</text>
</comment>
<sequence>MSTAKKTVKTAGIIMIITLMSKILGFGREVVIGSRFGTTHMVDAYNMAQNIPMVLFAAIGLAIATTVIPIFSEYLTKEGKDKAYDFVNNLLSIMLLITACFTIAGIGVSPYIVRLMAPGFEGNVFLLTVRLTMILFPVTILIAISNILTASLQSMEHFTVPAMIGIPYNIIIIGTVIIFSSRFGILGVAVATVIAALTQVLIQLPILYKLGFKFRFKVNFKDEAVKRVIILSIPVLIGTGMQVINTYVDRMIASYLPEGSISALNYANRLNGFALGIFSTAIVTVIYPSLSRSSALNNTKSFLRWLNFSIKAIIYVMLPVTVCAIVLRVPIIRLLFERGAFDERSTYLTSIGLMFFSIGITASGLRDVLSRGFYSLKDTKTPMYNGGIAVIINIILNLILVRYMQLGGLALSTSVAAIVTTFMLFISLRRKIGKIGGKEIINTFVKASSASFLMGIMIYYLFRELSKVMPDGKLYEAINLFGTIVSGVALYSLIILICDRTALRYLKVGLKYINSKLAGN</sequence>
<dbReference type="GO" id="GO:0015648">
    <property type="term" value="F:lipid-linked peptidoglycan transporter activity"/>
    <property type="evidence" value="ECO:0007669"/>
    <property type="project" value="UniProtKB-UniRule"/>
</dbReference>
<gene>
    <name evidence="8 10" type="primary">murJ</name>
    <name evidence="10" type="ORF">ACETAC_01995</name>
</gene>
<dbReference type="EMBL" id="CP060096">
    <property type="protein sequence ID" value="QSZ27699.1"/>
    <property type="molecule type" value="Genomic_DNA"/>
</dbReference>
<dbReference type="GO" id="GO:0008360">
    <property type="term" value="P:regulation of cell shape"/>
    <property type="evidence" value="ECO:0007669"/>
    <property type="project" value="UniProtKB-UniRule"/>
</dbReference>
<dbReference type="GO" id="GO:0005886">
    <property type="term" value="C:plasma membrane"/>
    <property type="evidence" value="ECO:0007669"/>
    <property type="project" value="UniProtKB-SubCell"/>
</dbReference>
<feature type="transmembrane region" description="Helical" evidence="8">
    <location>
        <begin position="124"/>
        <end position="148"/>
    </location>
</feature>
<dbReference type="GO" id="GO:0071555">
    <property type="term" value="P:cell wall organization"/>
    <property type="evidence" value="ECO:0007669"/>
    <property type="project" value="UniProtKB-UniRule"/>
</dbReference>
<dbReference type="KEGG" id="aaut:ACETAC_01995"/>
<feature type="transmembrane region" description="Helical" evidence="8">
    <location>
        <begin position="185"/>
        <end position="208"/>
    </location>
</feature>
<dbReference type="CDD" id="cd13123">
    <property type="entry name" value="MATE_MurJ_like"/>
    <property type="match status" value="1"/>
</dbReference>
<feature type="transmembrane region" description="Helical" evidence="8">
    <location>
        <begin position="474"/>
        <end position="497"/>
    </location>
</feature>
<comment type="subcellular location">
    <subcellularLocation>
        <location evidence="1 8">Cell membrane</location>
        <topology evidence="1 8">Multi-pass membrane protein</topology>
    </subcellularLocation>
</comment>
<dbReference type="AlphaFoldDB" id="A0A975GAP8"/>
<feature type="transmembrane region" description="Helical" evidence="8">
    <location>
        <begin position="440"/>
        <end position="462"/>
    </location>
</feature>
<evidence type="ECO:0000256" key="5">
    <source>
        <dbReference type="ARBA" id="ARBA00022984"/>
    </source>
</evidence>
<keyword evidence="2 8" id="KW-1003">Cell membrane</keyword>
<proteinExistence type="inferred from homology"/>
<organism evidence="10 11">
    <name type="scientific">Aceticella autotrophica</name>
    <dbReference type="NCBI Taxonomy" id="2755338"/>
    <lineage>
        <taxon>Bacteria</taxon>
        <taxon>Bacillati</taxon>
        <taxon>Bacillota</taxon>
        <taxon>Clostridia</taxon>
        <taxon>Thermoanaerobacterales</taxon>
        <taxon>Thermoanaerobacteraceae</taxon>
        <taxon>Aceticella</taxon>
    </lineage>
</organism>